<name>A0A6A7N726_9BURK</name>
<comment type="caution">
    <text evidence="1">The sequence shown here is derived from an EMBL/GenBank/DDBJ whole genome shotgun (WGS) entry which is preliminary data.</text>
</comment>
<dbReference type="RefSeq" id="WP_152839973.1">
    <property type="nucleotide sequence ID" value="NZ_WHUG01000009.1"/>
</dbReference>
<sequence>MPKINSLFKRGANNTSMAFRPNIDRLADVIQYLRNTEAFGPEWFLMGDTEQDSYLYPAFDAAGHLTPAAEAVLETRFKGKKSRYLGVWNGKLEEGEGASMVFKFRESDWPASSLEIDHQDGVTRLGFDQVKELLSIIAVELRPMVITVARNQYSDKQVFRDRPGAGWMLYLPHVLTSSQVLEARELQPVMAKQENGKAFQIGTIVVTVNSEPFSDENPEHVKIANAIEIRLVDQDLLPRYADL</sequence>
<organism evidence="1 2">
    <name type="scientific">Rugamonas aquatica</name>
    <dbReference type="NCBI Taxonomy" id="2743357"/>
    <lineage>
        <taxon>Bacteria</taxon>
        <taxon>Pseudomonadati</taxon>
        <taxon>Pseudomonadota</taxon>
        <taxon>Betaproteobacteria</taxon>
        <taxon>Burkholderiales</taxon>
        <taxon>Oxalobacteraceae</taxon>
        <taxon>Telluria group</taxon>
        <taxon>Rugamonas</taxon>
    </lineage>
</organism>
<dbReference type="EMBL" id="WHUG01000009">
    <property type="protein sequence ID" value="MQA40678.1"/>
    <property type="molecule type" value="Genomic_DNA"/>
</dbReference>
<dbReference type="AlphaFoldDB" id="A0A6A7N726"/>
<proteinExistence type="predicted"/>
<gene>
    <name evidence="1" type="ORF">GEV02_21225</name>
</gene>
<evidence type="ECO:0000313" key="1">
    <source>
        <dbReference type="EMBL" id="MQA40678.1"/>
    </source>
</evidence>
<evidence type="ECO:0000313" key="2">
    <source>
        <dbReference type="Proteomes" id="UP000440498"/>
    </source>
</evidence>
<accession>A0A6A7N726</accession>
<keyword evidence="2" id="KW-1185">Reference proteome</keyword>
<reference evidence="1 2" key="1">
    <citation type="submission" date="2019-10" db="EMBL/GenBank/DDBJ databases">
        <title>Two novel species isolated from a subtropical stream in China.</title>
        <authorList>
            <person name="Lu H."/>
        </authorList>
    </citation>
    <scope>NUCLEOTIDE SEQUENCE [LARGE SCALE GENOMIC DNA]</scope>
    <source>
        <strain evidence="1 2">FT29W</strain>
    </source>
</reference>
<dbReference type="Proteomes" id="UP000440498">
    <property type="component" value="Unassembled WGS sequence"/>
</dbReference>
<protein>
    <submittedName>
        <fullName evidence="1">Uncharacterized protein</fullName>
    </submittedName>
</protein>